<keyword evidence="3 17" id="KW-0121">Carboxypeptidase</keyword>
<evidence type="ECO:0000313" key="17">
    <source>
        <dbReference type="EMBL" id="MCS7478609.1"/>
    </source>
</evidence>
<dbReference type="PANTHER" id="PTHR11705">
    <property type="entry name" value="PROTEASE FAMILY M14 CARBOXYPEPTIDASE A,B"/>
    <property type="match status" value="1"/>
</dbReference>
<evidence type="ECO:0000313" key="18">
    <source>
        <dbReference type="Proteomes" id="UP001141259"/>
    </source>
</evidence>
<dbReference type="EC" id="3.4.17.18" evidence="12"/>
<dbReference type="GO" id="GO:0004181">
    <property type="term" value="F:metallocarboxypeptidase activity"/>
    <property type="evidence" value="ECO:0007669"/>
    <property type="project" value="InterPro"/>
</dbReference>
<evidence type="ECO:0000256" key="14">
    <source>
        <dbReference type="PROSITE-ProRule" id="PRU01379"/>
    </source>
</evidence>
<keyword evidence="9" id="KW-0482">Metalloprotease</keyword>
<protein>
    <recommendedName>
        <fullName evidence="13">Zinc carboxypeptidase</fullName>
        <ecNumber evidence="12">3.4.17.18</ecNumber>
    </recommendedName>
</protein>
<evidence type="ECO:0000256" key="7">
    <source>
        <dbReference type="ARBA" id="ARBA00022801"/>
    </source>
</evidence>
<accession>A0A9X2VLG4</accession>
<comment type="similarity">
    <text evidence="2 14">Belongs to the peptidase M14 family.</text>
</comment>
<dbReference type="InterPro" id="IPR000834">
    <property type="entry name" value="Peptidase_M14"/>
</dbReference>
<evidence type="ECO:0000256" key="13">
    <source>
        <dbReference type="ARBA" id="ARBA00074273"/>
    </source>
</evidence>
<evidence type="ECO:0000259" key="16">
    <source>
        <dbReference type="PROSITE" id="PS52035"/>
    </source>
</evidence>
<proteinExistence type="inferred from homology"/>
<dbReference type="PANTHER" id="PTHR11705:SF143">
    <property type="entry name" value="SLL0236 PROTEIN"/>
    <property type="match status" value="1"/>
</dbReference>
<dbReference type="AlphaFoldDB" id="A0A9X2VLG4"/>
<keyword evidence="5" id="KW-0479">Metal-binding</keyword>
<dbReference type="GO" id="GO:0005615">
    <property type="term" value="C:extracellular space"/>
    <property type="evidence" value="ECO:0007669"/>
    <property type="project" value="TreeGrafter"/>
</dbReference>
<dbReference type="FunFam" id="3.40.630.10:FF:000084">
    <property type="entry name" value="Carboxypeptidase B2"/>
    <property type="match status" value="1"/>
</dbReference>
<dbReference type="Proteomes" id="UP001141259">
    <property type="component" value="Unassembled WGS sequence"/>
</dbReference>
<dbReference type="Gene3D" id="3.40.630.10">
    <property type="entry name" value="Zn peptidases"/>
    <property type="match status" value="1"/>
</dbReference>
<keyword evidence="18" id="KW-1185">Reference proteome</keyword>
<dbReference type="Pfam" id="PF20773">
    <property type="entry name" value="InhA-like_MAM"/>
    <property type="match status" value="1"/>
</dbReference>
<feature type="domain" description="Peptidase M14" evidence="16">
    <location>
        <begin position="70"/>
        <end position="391"/>
    </location>
</feature>
<evidence type="ECO:0000256" key="3">
    <source>
        <dbReference type="ARBA" id="ARBA00022645"/>
    </source>
</evidence>
<keyword evidence="4" id="KW-0645">Protease</keyword>
<dbReference type="InterPro" id="IPR033810">
    <property type="entry name" value="Carboxypeptidase_T"/>
</dbReference>
<dbReference type="SMART" id="SM00631">
    <property type="entry name" value="Zn_pept"/>
    <property type="match status" value="1"/>
</dbReference>
<evidence type="ECO:0000256" key="4">
    <source>
        <dbReference type="ARBA" id="ARBA00022670"/>
    </source>
</evidence>
<dbReference type="Pfam" id="PF00246">
    <property type="entry name" value="Peptidase_M14"/>
    <property type="match status" value="1"/>
</dbReference>
<feature type="region of interest" description="Disordered" evidence="15">
    <location>
        <begin position="228"/>
        <end position="248"/>
    </location>
</feature>
<evidence type="ECO:0000256" key="12">
    <source>
        <dbReference type="ARBA" id="ARBA00066554"/>
    </source>
</evidence>
<keyword evidence="6" id="KW-0732">Signal</keyword>
<evidence type="ECO:0000256" key="15">
    <source>
        <dbReference type="SAM" id="MobiDB-lite"/>
    </source>
</evidence>
<evidence type="ECO:0000256" key="8">
    <source>
        <dbReference type="ARBA" id="ARBA00022833"/>
    </source>
</evidence>
<comment type="catalytic activity">
    <reaction evidence="10">
        <text>Releases a C-terminal residue, which may be hydrophobic or positively charged.</text>
        <dbReference type="EC" id="3.4.17.18"/>
    </reaction>
</comment>
<evidence type="ECO:0000256" key="10">
    <source>
        <dbReference type="ARBA" id="ARBA00050859"/>
    </source>
</evidence>
<reference evidence="17" key="1">
    <citation type="submission" date="2022-08" db="EMBL/GenBank/DDBJ databases">
        <authorList>
            <person name="Tistechok S."/>
            <person name="Samborskyy M."/>
            <person name="Roman I."/>
        </authorList>
    </citation>
    <scope>NUCLEOTIDE SEQUENCE</scope>
    <source>
        <strain evidence="17">DSM 103496</strain>
    </source>
</reference>
<dbReference type="CDD" id="cd03859">
    <property type="entry name" value="M14_CPT"/>
    <property type="match status" value="1"/>
</dbReference>
<evidence type="ECO:0000256" key="1">
    <source>
        <dbReference type="ARBA" id="ARBA00001947"/>
    </source>
</evidence>
<keyword evidence="7" id="KW-0378">Hydrolase</keyword>
<organism evidence="17 18">
    <name type="scientific">Umezawaea endophytica</name>
    <dbReference type="NCBI Taxonomy" id="1654476"/>
    <lineage>
        <taxon>Bacteria</taxon>
        <taxon>Bacillati</taxon>
        <taxon>Actinomycetota</taxon>
        <taxon>Actinomycetes</taxon>
        <taxon>Pseudonocardiales</taxon>
        <taxon>Pseudonocardiaceae</taxon>
        <taxon>Umezawaea</taxon>
    </lineage>
</organism>
<keyword evidence="8" id="KW-0862">Zinc</keyword>
<name>A0A9X2VLG4_9PSEU</name>
<feature type="active site" description="Proton donor/acceptor" evidence="14">
    <location>
        <position position="339"/>
    </location>
</feature>
<evidence type="ECO:0000256" key="11">
    <source>
        <dbReference type="ARBA" id="ARBA00055464"/>
    </source>
</evidence>
<comment type="cofactor">
    <cofactor evidence="1">
        <name>Zn(2+)</name>
        <dbReference type="ChEBI" id="CHEBI:29105"/>
    </cofactor>
</comment>
<evidence type="ECO:0000256" key="2">
    <source>
        <dbReference type="ARBA" id="ARBA00005988"/>
    </source>
</evidence>
<dbReference type="EMBL" id="JANYMP010000007">
    <property type="protein sequence ID" value="MCS7478609.1"/>
    <property type="molecule type" value="Genomic_DNA"/>
</dbReference>
<comment type="caution">
    <text evidence="17">The sequence shown here is derived from an EMBL/GenBank/DDBJ whole genome shotgun (WGS) entry which is preliminary data.</text>
</comment>
<dbReference type="SUPFAM" id="SSF53187">
    <property type="entry name" value="Zn-dependent exopeptidases"/>
    <property type="match status" value="1"/>
</dbReference>
<evidence type="ECO:0000256" key="9">
    <source>
        <dbReference type="ARBA" id="ARBA00023049"/>
    </source>
</evidence>
<evidence type="ECO:0000256" key="5">
    <source>
        <dbReference type="ARBA" id="ARBA00022723"/>
    </source>
</evidence>
<dbReference type="GO" id="GO:0008270">
    <property type="term" value="F:zinc ion binding"/>
    <property type="evidence" value="ECO:0007669"/>
    <property type="project" value="InterPro"/>
</dbReference>
<comment type="function">
    <text evidence="11">Carboxypeptidase that possesses the specificities of both mammalian Cpase A and B. Thus shows broad substrate specificity, being able to cleave Cbz-Gly-Leu, Cbz-Gly-Val, Cbz-Gly-Phe, Cbz-Gly-Lys and Bz-Gly-Arg in vitro.</text>
</comment>
<evidence type="ECO:0000256" key="6">
    <source>
        <dbReference type="ARBA" id="ARBA00022729"/>
    </source>
</evidence>
<sequence length="929" mass="96809">MGRDGDLRSGPGVIGVGVDAHELEALPASGATGTVEVQLTDGQADRVRAEGITIVERRVAATAAGDGVFRPYSGANGIAQELRDLARDHRDLAKVESIGKTVEGKDILVVKVTKDASTTPDGARPGALYLGAQHAREWITPEMTRRLLHHFVDGYGHDAAITSLVDTTELWFLPVANPDGYDYSFSGAPGARNWRKNLRDNNGDGVFGAGDGVDLNRNFGYRWGWDDEGSSPDPASEIYRGPVPDSEPETKALSAFERRVKPEIAVNYHSAAQVLLYGVSWQTATPTPDDVLFKALAGTPDNPAIPGVRPQLTSDISTSNGDSMAHAHNVNKVLMVADEMASCQAASASDPNDEWEPRDCASSFQFPDSEKLIRAEFEKNLPFALSVARSAPHPAEPVSSVGTPAPAFTPNAFSTSYGERGAQTVSVTARKSLAAKRLHYRVGGGAEHTAALSPWKGGKVYGGANNLYYDEYRGRVKGAKPGDVVEYWYTGVAGGTLVSSDRLTYTVADRADGEVLVVADEGGGTDNSAAYVAALAAAGHPNAAVWNVATQGAPDALGVLGHFKAVVWAVGGHTAGATTTLEVRDHLNEGGRLIEAGAAAGINEPLNATLVNVDDFGQYWLGVGSSTRLGPPTGFTGSGALAGATASFPTPPARVGGFSATSDSLPVAKFPQFASSLAGAYDGTRGPFEPFEGDGFAAAAHADSAYTRLARTADLTGVAAGQSPQVRFALSHDVEPGFDFVLVEAHRVGSDDWTTLPDTGGTTGTGLPEDCVGMVGLHPFLAHYLTPSGGTCAPTGTSGSWNRLTGNSDGWQQIAVDLSAFAGSRVELAVTFLSDSIVGGRGVFVDNAELVVGGSAVDRSDFESSLGAWTSTAAPSSSPSALWKQSGAVLKLGAAVSRERSIVLGFGLESVPAPQRTALLRKALRHVAG</sequence>
<dbReference type="RefSeq" id="WP_259624115.1">
    <property type="nucleotide sequence ID" value="NZ_JANYMP010000007.1"/>
</dbReference>
<gene>
    <name evidence="17" type="ORF">NZH93_17245</name>
</gene>
<dbReference type="PRINTS" id="PR00765">
    <property type="entry name" value="CRBOXYPTASEA"/>
</dbReference>
<dbReference type="GO" id="GO:0006508">
    <property type="term" value="P:proteolysis"/>
    <property type="evidence" value="ECO:0007669"/>
    <property type="project" value="UniProtKB-KW"/>
</dbReference>
<dbReference type="PROSITE" id="PS52035">
    <property type="entry name" value="PEPTIDASE_M14"/>
    <property type="match status" value="1"/>
</dbReference>